<proteinExistence type="inferred from homology"/>
<dbReference type="OrthoDB" id="9815192at2"/>
<feature type="region of interest" description="Disordered" evidence="6">
    <location>
        <begin position="1"/>
        <end position="25"/>
    </location>
</feature>
<dbReference type="STRING" id="1077947.SAMN05216227_100993"/>
<evidence type="ECO:0000256" key="5">
    <source>
        <dbReference type="HAMAP-Rule" id="MF_00374"/>
    </source>
</evidence>
<dbReference type="CDD" id="cd00427">
    <property type="entry name" value="Ribosomal_L29_HIP"/>
    <property type="match status" value="1"/>
</dbReference>
<reference evidence="7 8" key="1">
    <citation type="submission" date="2016-10" db="EMBL/GenBank/DDBJ databases">
        <authorList>
            <person name="de Groot N.N."/>
        </authorList>
    </citation>
    <scope>NUCLEOTIDE SEQUENCE [LARGE SCALE GENOMIC DNA]</scope>
    <source>
        <strain evidence="7 8">CGMCC 1.10836</strain>
    </source>
</reference>
<dbReference type="InterPro" id="IPR050063">
    <property type="entry name" value="Ribosomal_protein_uL29"/>
</dbReference>
<dbReference type="GO" id="GO:0003735">
    <property type="term" value="F:structural constituent of ribosome"/>
    <property type="evidence" value="ECO:0007669"/>
    <property type="project" value="InterPro"/>
</dbReference>
<keyword evidence="2 5" id="KW-0689">Ribosomal protein</keyword>
<evidence type="ECO:0000313" key="7">
    <source>
        <dbReference type="EMBL" id="SEN22456.1"/>
    </source>
</evidence>
<dbReference type="AlphaFoldDB" id="A0A1H8ESV6"/>
<evidence type="ECO:0000256" key="1">
    <source>
        <dbReference type="ARBA" id="ARBA00009254"/>
    </source>
</evidence>
<dbReference type="PANTHER" id="PTHR10916:SF0">
    <property type="entry name" value="LARGE RIBOSOMAL SUBUNIT PROTEIN UL29C"/>
    <property type="match status" value="1"/>
</dbReference>
<dbReference type="InterPro" id="IPR018254">
    <property type="entry name" value="Ribosomal_uL29_CS"/>
</dbReference>
<dbReference type="GO" id="GO:0006412">
    <property type="term" value="P:translation"/>
    <property type="evidence" value="ECO:0007669"/>
    <property type="project" value="UniProtKB-UniRule"/>
</dbReference>
<dbReference type="EMBL" id="FOCO01000009">
    <property type="protein sequence ID" value="SEN22456.1"/>
    <property type="molecule type" value="Genomic_DNA"/>
</dbReference>
<dbReference type="RefSeq" id="WP_050521176.1">
    <property type="nucleotide sequence ID" value="NZ_FOCO01000009.1"/>
</dbReference>
<accession>A0A1H8ESV6</accession>
<dbReference type="InterPro" id="IPR036049">
    <property type="entry name" value="Ribosomal_uL29_sf"/>
</dbReference>
<evidence type="ECO:0000256" key="4">
    <source>
        <dbReference type="ARBA" id="ARBA00035204"/>
    </source>
</evidence>
<gene>
    <name evidence="5" type="primary">rpmC</name>
    <name evidence="7" type="ORF">SAMN05216227_100993</name>
</gene>
<evidence type="ECO:0000256" key="2">
    <source>
        <dbReference type="ARBA" id="ARBA00022980"/>
    </source>
</evidence>
<dbReference type="Pfam" id="PF00831">
    <property type="entry name" value="Ribosomal_L29"/>
    <property type="match status" value="1"/>
</dbReference>
<dbReference type="PROSITE" id="PS00579">
    <property type="entry name" value="RIBOSOMAL_L29"/>
    <property type="match status" value="1"/>
</dbReference>
<evidence type="ECO:0000256" key="6">
    <source>
        <dbReference type="SAM" id="MobiDB-lite"/>
    </source>
</evidence>
<evidence type="ECO:0000256" key="3">
    <source>
        <dbReference type="ARBA" id="ARBA00023274"/>
    </source>
</evidence>
<comment type="similarity">
    <text evidence="1 5">Belongs to the universal ribosomal protein uL29 family.</text>
</comment>
<dbReference type="Gene3D" id="1.10.287.310">
    <property type="match status" value="1"/>
</dbReference>
<dbReference type="PANTHER" id="PTHR10916">
    <property type="entry name" value="60S RIBOSOMAL PROTEIN L35/50S RIBOSOMAL PROTEIN L29"/>
    <property type="match status" value="1"/>
</dbReference>
<keyword evidence="8" id="KW-1185">Reference proteome</keyword>
<keyword evidence="3 5" id="KW-0687">Ribonucleoprotein</keyword>
<dbReference type="FunFam" id="1.10.287.310:FF:000001">
    <property type="entry name" value="50S ribosomal protein L29"/>
    <property type="match status" value="1"/>
</dbReference>
<dbReference type="InterPro" id="IPR001854">
    <property type="entry name" value="Ribosomal_uL29"/>
</dbReference>
<name>A0A1H8ESV6_9RHOB</name>
<organism evidence="7 8">
    <name type="scientific">Pseudorhodobacter antarcticus</name>
    <dbReference type="NCBI Taxonomy" id="1077947"/>
    <lineage>
        <taxon>Bacteria</taxon>
        <taxon>Pseudomonadati</taxon>
        <taxon>Pseudomonadota</taxon>
        <taxon>Alphaproteobacteria</taxon>
        <taxon>Rhodobacterales</taxon>
        <taxon>Paracoccaceae</taxon>
        <taxon>Pseudorhodobacter</taxon>
    </lineage>
</organism>
<dbReference type="SUPFAM" id="SSF46561">
    <property type="entry name" value="Ribosomal protein L29 (L29p)"/>
    <property type="match status" value="1"/>
</dbReference>
<dbReference type="GO" id="GO:0022625">
    <property type="term" value="C:cytosolic large ribosomal subunit"/>
    <property type="evidence" value="ECO:0007669"/>
    <property type="project" value="TreeGrafter"/>
</dbReference>
<sequence>MAKKATAKVTKAVSSHSASELKTKTPDQLRDSLVALKKEAFNLRFQQATGQLENTSRMRTVRRDVARIMTVLNLKAAEAAIAN</sequence>
<dbReference type="NCBIfam" id="TIGR00012">
    <property type="entry name" value="L29"/>
    <property type="match status" value="1"/>
</dbReference>
<dbReference type="Proteomes" id="UP000183002">
    <property type="component" value="Unassembled WGS sequence"/>
</dbReference>
<dbReference type="HAMAP" id="MF_00374">
    <property type="entry name" value="Ribosomal_uL29"/>
    <property type="match status" value="1"/>
</dbReference>
<evidence type="ECO:0000313" key="8">
    <source>
        <dbReference type="Proteomes" id="UP000183002"/>
    </source>
</evidence>
<protein>
    <recommendedName>
        <fullName evidence="4 5">Large ribosomal subunit protein uL29</fullName>
    </recommendedName>
</protein>